<evidence type="ECO:0000256" key="5">
    <source>
        <dbReference type="ARBA" id="ARBA00023002"/>
    </source>
</evidence>
<dbReference type="PIRSF" id="PIRSF000332">
    <property type="entry name" value="FMO"/>
    <property type="match status" value="1"/>
</dbReference>
<organism evidence="7">
    <name type="scientific">Triticum aestivum</name>
    <name type="common">Wheat</name>
    <dbReference type="NCBI Taxonomy" id="4565"/>
    <lineage>
        <taxon>Eukaryota</taxon>
        <taxon>Viridiplantae</taxon>
        <taxon>Streptophyta</taxon>
        <taxon>Embryophyta</taxon>
        <taxon>Tracheophyta</taxon>
        <taxon>Spermatophyta</taxon>
        <taxon>Magnoliopsida</taxon>
        <taxon>Liliopsida</taxon>
        <taxon>Poales</taxon>
        <taxon>Poaceae</taxon>
        <taxon>BOP clade</taxon>
        <taxon>Pooideae</taxon>
        <taxon>Triticodae</taxon>
        <taxon>Triticeae</taxon>
        <taxon>Triticinae</taxon>
        <taxon>Triticum</taxon>
    </lineage>
</organism>
<evidence type="ECO:0000313" key="8">
    <source>
        <dbReference type="Proteomes" id="UP000019116"/>
    </source>
</evidence>
<dbReference type="EnsemblPlants" id="TraesCS1D02G214400.1">
    <property type="protein sequence ID" value="TraesCS1D02G214400.1"/>
    <property type="gene ID" value="TraesCS1D02G214400"/>
</dbReference>
<dbReference type="GO" id="GO:0050661">
    <property type="term" value="F:NADP binding"/>
    <property type="evidence" value="ECO:0007669"/>
    <property type="project" value="InterPro"/>
</dbReference>
<reference evidence="7" key="1">
    <citation type="submission" date="2018-08" db="EMBL/GenBank/DDBJ databases">
        <authorList>
            <person name="Rossello M."/>
        </authorList>
    </citation>
    <scope>NUCLEOTIDE SEQUENCE [LARGE SCALE GENOMIC DNA]</scope>
    <source>
        <strain evidence="7">cv. Chinese Spring</strain>
    </source>
</reference>
<dbReference type="Gene3D" id="3.50.50.60">
    <property type="entry name" value="FAD/NAD(P)-binding domain"/>
    <property type="match status" value="4"/>
</dbReference>
<dbReference type="InterPro" id="IPR020946">
    <property type="entry name" value="Flavin_mOase-like"/>
</dbReference>
<dbReference type="Gramene" id="TraesROB_scaffold_026473_01G000100.1">
    <property type="protein sequence ID" value="TraesROB_scaffold_026473_01G000100.1"/>
    <property type="gene ID" value="TraesROB_scaffold_026473_01G000100"/>
</dbReference>
<dbReference type="OrthoDB" id="66881at2759"/>
<dbReference type="PANTHER" id="PTHR23023">
    <property type="entry name" value="DIMETHYLANILINE MONOOXYGENASE"/>
    <property type="match status" value="1"/>
</dbReference>
<keyword evidence="4" id="KW-0521">NADP</keyword>
<dbReference type="AlphaFoldDB" id="A0A3B5ZW37"/>
<dbReference type="GO" id="GO:0004497">
    <property type="term" value="F:monooxygenase activity"/>
    <property type="evidence" value="ECO:0000318"/>
    <property type="project" value="GO_Central"/>
</dbReference>
<reference evidence="7" key="2">
    <citation type="submission" date="2018-10" db="UniProtKB">
        <authorList>
            <consortium name="EnsemblPlants"/>
        </authorList>
    </citation>
    <scope>IDENTIFICATION</scope>
</reference>
<name>A0A3B5ZW37_WHEAT</name>
<proteinExistence type="inferred from homology"/>
<sequence>MPRARVVAVVGAGAAGLEAARELLREGHAVTVFERSDRVGGTWAYDPRADETDPLGAAVHGSLYASLRTNLPRELMGFSGHESLVGRVFAGDPRTFPGHQEVLAFLRAFAEESGVARRVSVISAQDGRRCRLVTPITAFAVGFNERRTSNAFTTSWSPATHLVDDSGMDGELLAAGGATYRAACPPSIVTQLDLDREPDLHTQGPRGNRAASNLAHSVWARLSPSGDPGSVTELRAEVLRASPPLGRRGEGGERWSVAWRGEDGEVAVEAFDAVVVCNGHCTVPLVPKLPGIDKWRGKQMHATITAFPSHFEIRINTRWLNVHQVDCIQDDGQVRFAEGAAVAADVILYCTGYRYHFPFLDLDELTVDDENRVGPLYKHVFPPKYAPNLSFVGLPVKTILFQSFELEAKWVARVLSGRAALPSEEGMLAAVREHYRRMEESGRPRRHTHALMPEWVEYMDWLAEQVGERRLEARRRDMYERALQRVWSLDGGYRDSCEDEEKGSGDSKV</sequence>
<dbReference type="PRINTS" id="PR00370">
    <property type="entry name" value="FMOXYGENASE"/>
</dbReference>
<dbReference type="OMA" id="GHYNIPW"/>
<dbReference type="EC" id="1.-.-.-" evidence="6"/>
<dbReference type="Gramene" id="TraesCS1D03G0536600.1">
    <property type="protein sequence ID" value="TraesCS1D03G0536600.1.CDS"/>
    <property type="gene ID" value="TraesCS1D03G0536600"/>
</dbReference>
<keyword evidence="6" id="KW-0503">Monooxygenase</keyword>
<keyword evidence="2 6" id="KW-0285">Flavoprotein</keyword>
<evidence type="ECO:0000256" key="2">
    <source>
        <dbReference type="ARBA" id="ARBA00022630"/>
    </source>
</evidence>
<dbReference type="InterPro" id="IPR050346">
    <property type="entry name" value="FMO-like"/>
</dbReference>
<keyword evidence="3 6" id="KW-0274">FAD</keyword>
<evidence type="ECO:0000256" key="1">
    <source>
        <dbReference type="ARBA" id="ARBA00009183"/>
    </source>
</evidence>
<evidence type="ECO:0000256" key="6">
    <source>
        <dbReference type="RuleBase" id="RU361177"/>
    </source>
</evidence>
<dbReference type="Pfam" id="PF00743">
    <property type="entry name" value="FMO-like"/>
    <property type="match status" value="3"/>
</dbReference>
<comment type="similarity">
    <text evidence="1 6">Belongs to the FMO family.</text>
</comment>
<dbReference type="Gramene" id="TraesCS1D02G214400.1">
    <property type="protein sequence ID" value="TraesCS1D02G214400.1"/>
    <property type="gene ID" value="TraesCS1D02G214400"/>
</dbReference>
<dbReference type="InterPro" id="IPR036188">
    <property type="entry name" value="FAD/NAD-bd_sf"/>
</dbReference>
<dbReference type="Proteomes" id="UP000019116">
    <property type="component" value="Chromosome 1D"/>
</dbReference>
<dbReference type="GO" id="GO:0004499">
    <property type="term" value="F:N,N-dimethylaniline monooxygenase activity"/>
    <property type="evidence" value="ECO:0007669"/>
    <property type="project" value="InterPro"/>
</dbReference>
<keyword evidence="5 6" id="KW-0560">Oxidoreductase</keyword>
<dbReference type="GO" id="GO:0050660">
    <property type="term" value="F:flavin adenine dinucleotide binding"/>
    <property type="evidence" value="ECO:0007669"/>
    <property type="project" value="InterPro"/>
</dbReference>
<evidence type="ECO:0000256" key="3">
    <source>
        <dbReference type="ARBA" id="ARBA00022827"/>
    </source>
</evidence>
<evidence type="ECO:0000256" key="4">
    <source>
        <dbReference type="ARBA" id="ARBA00022857"/>
    </source>
</evidence>
<dbReference type="Gramene" id="TraesCAD_scaffold_128280_01G000100.1">
    <property type="protein sequence ID" value="TraesCAD_scaffold_128280_01G000100.1"/>
    <property type="gene ID" value="TraesCAD_scaffold_128280_01G000100"/>
</dbReference>
<accession>A0A3B5ZW37</accession>
<evidence type="ECO:0000313" key="7">
    <source>
        <dbReference type="EnsemblPlants" id="TraesCS1D02G214400.1"/>
    </source>
</evidence>
<dbReference type="Gramene" id="TraesCLE_scaffold_139426_01G000100.1">
    <property type="protein sequence ID" value="TraesCLE_scaffold_139426_01G000100.1"/>
    <property type="gene ID" value="TraesCLE_scaffold_139426_01G000100"/>
</dbReference>
<comment type="cofactor">
    <cofactor evidence="6">
        <name>FAD</name>
        <dbReference type="ChEBI" id="CHEBI:57692"/>
    </cofactor>
</comment>
<dbReference type="SUPFAM" id="SSF51971">
    <property type="entry name" value="Nucleotide-binding domain"/>
    <property type="match status" value="1"/>
</dbReference>
<dbReference type="Gramene" id="TraesKAR1D01G0216810.1">
    <property type="protein sequence ID" value="cds.TraesKAR1D01G0216810.1"/>
    <property type="gene ID" value="TraesKAR1D01G0216810"/>
</dbReference>
<dbReference type="STRING" id="4565.A0A3B5ZW37"/>
<dbReference type="SMR" id="A0A3B5ZW37"/>
<dbReference type="InterPro" id="IPR000960">
    <property type="entry name" value="Flavin_mOase"/>
</dbReference>
<keyword evidence="8" id="KW-1185">Reference proteome</keyword>
<protein>
    <recommendedName>
        <fullName evidence="6">Flavin-containing monooxygenase</fullName>
        <ecNumber evidence="6">1.-.-.-</ecNumber>
    </recommendedName>
</protein>